<dbReference type="Pfam" id="PF13432">
    <property type="entry name" value="TPR_16"/>
    <property type="match status" value="2"/>
</dbReference>
<dbReference type="PROSITE" id="PS50005">
    <property type="entry name" value="TPR"/>
    <property type="match status" value="2"/>
</dbReference>
<gene>
    <name evidence="2" type="ORF">WKV44_05065</name>
</gene>
<feature type="repeat" description="TPR" evidence="1">
    <location>
        <begin position="107"/>
        <end position="140"/>
    </location>
</feature>
<dbReference type="RefSeq" id="WP_420069355.1">
    <property type="nucleotide sequence ID" value="NZ_JBCHKQ010000002.1"/>
</dbReference>
<keyword evidence="1" id="KW-0802">TPR repeat</keyword>
<dbReference type="InterPro" id="IPR019734">
    <property type="entry name" value="TPR_rpt"/>
</dbReference>
<reference evidence="2 3" key="1">
    <citation type="submission" date="2024-03" db="EMBL/GenBank/DDBJ databases">
        <title>Ignisphaera cupida sp. nov., a hyperthermophilic hydrolytic archaeon from a hot spring of Kamchatka, and proposal of Ignisphaeraceae fam. nov.</title>
        <authorList>
            <person name="Podosokorskaya O.A."/>
            <person name="Elcheninov A.G."/>
            <person name="Maltseva A.I."/>
            <person name="Zayulina K.S."/>
            <person name="Novikov A."/>
            <person name="Merkel A.Y."/>
        </authorList>
    </citation>
    <scope>NUCLEOTIDE SEQUENCE [LARGE SCALE GENOMIC DNA]</scope>
    <source>
        <strain evidence="2 3">38H-sp</strain>
    </source>
</reference>
<dbReference type="Gene3D" id="1.25.40.10">
    <property type="entry name" value="Tetratricopeptide repeat domain"/>
    <property type="match status" value="1"/>
</dbReference>
<keyword evidence="3" id="KW-1185">Reference proteome</keyword>
<name>A0ABU9UB76_9SPIR</name>
<dbReference type="EMBL" id="JBCHKQ010000002">
    <property type="protein sequence ID" value="MEM5947908.1"/>
    <property type="molecule type" value="Genomic_DNA"/>
</dbReference>
<evidence type="ECO:0000313" key="3">
    <source>
        <dbReference type="Proteomes" id="UP001466331"/>
    </source>
</evidence>
<dbReference type="PANTHER" id="PTHR12558">
    <property type="entry name" value="CELL DIVISION CYCLE 16,23,27"/>
    <property type="match status" value="1"/>
</dbReference>
<feature type="repeat" description="TPR" evidence="1">
    <location>
        <begin position="36"/>
        <end position="69"/>
    </location>
</feature>
<organism evidence="2 3">
    <name type="scientific">Rarispira pelagica</name>
    <dbReference type="NCBI Taxonomy" id="3141764"/>
    <lineage>
        <taxon>Bacteria</taxon>
        <taxon>Pseudomonadati</taxon>
        <taxon>Spirochaetota</taxon>
        <taxon>Spirochaetia</taxon>
        <taxon>Winmispirales</taxon>
        <taxon>Winmispiraceae</taxon>
        <taxon>Rarispira</taxon>
    </lineage>
</organism>
<dbReference type="Proteomes" id="UP001466331">
    <property type="component" value="Unassembled WGS sequence"/>
</dbReference>
<dbReference type="SMART" id="SM00028">
    <property type="entry name" value="TPR"/>
    <property type="match status" value="3"/>
</dbReference>
<dbReference type="PANTHER" id="PTHR12558:SF13">
    <property type="entry name" value="CELL DIVISION CYCLE PROTEIN 27 HOMOLOG"/>
    <property type="match status" value="1"/>
</dbReference>
<evidence type="ECO:0000256" key="1">
    <source>
        <dbReference type="PROSITE-ProRule" id="PRU00339"/>
    </source>
</evidence>
<proteinExistence type="predicted"/>
<comment type="caution">
    <text evidence="2">The sequence shown here is derived from an EMBL/GenBank/DDBJ whole genome shotgun (WGS) entry which is preliminary data.</text>
</comment>
<protein>
    <submittedName>
        <fullName evidence="2">Tetratricopeptide repeat protein</fullName>
    </submittedName>
</protein>
<accession>A0ABU9UB76</accession>
<evidence type="ECO:0000313" key="2">
    <source>
        <dbReference type="EMBL" id="MEM5947908.1"/>
    </source>
</evidence>
<dbReference type="SUPFAM" id="SSF48452">
    <property type="entry name" value="TPR-like"/>
    <property type="match status" value="1"/>
</dbReference>
<sequence>MVDNPFENGKELYRQGKYPEAIKEFLKSDTLEAKPSEIAYYMSLCYAKMKEYEEALLYLEQVLTTDSHPLKRYQARMLMGYIYAITERFKLAELEFSKVIEEGFSSASVYAALAHVLYMQGDTVNSLEALDKALSMDSDNPSALNSMGYILAEEGIKLPLAIKYCRRALDKVPSNPAYHDSYAWALYKNGQKRDAQAAIRVARKLLPDHPLVNEHYRVIMEL</sequence>
<dbReference type="InterPro" id="IPR011990">
    <property type="entry name" value="TPR-like_helical_dom_sf"/>
</dbReference>